<proteinExistence type="predicted"/>
<accession>A0A7W4UPI0</accession>
<dbReference type="GO" id="GO:0003700">
    <property type="term" value="F:DNA-binding transcription factor activity"/>
    <property type="evidence" value="ECO:0007669"/>
    <property type="project" value="TreeGrafter"/>
</dbReference>
<name>A0A7W4UPI0_9MICO</name>
<evidence type="ECO:0000256" key="1">
    <source>
        <dbReference type="ARBA" id="ARBA00023125"/>
    </source>
</evidence>
<gene>
    <name evidence="4" type="ORF">FHX72_002397</name>
</gene>
<dbReference type="SUPFAM" id="SSF46689">
    <property type="entry name" value="Homeodomain-like"/>
    <property type="match status" value="1"/>
</dbReference>
<dbReference type="PANTHER" id="PTHR30055:SF200">
    <property type="entry name" value="HTH-TYPE TRANSCRIPTIONAL REPRESSOR BDCR"/>
    <property type="match status" value="1"/>
</dbReference>
<dbReference type="GO" id="GO:0000976">
    <property type="term" value="F:transcription cis-regulatory region binding"/>
    <property type="evidence" value="ECO:0007669"/>
    <property type="project" value="TreeGrafter"/>
</dbReference>
<dbReference type="InterPro" id="IPR050109">
    <property type="entry name" value="HTH-type_TetR-like_transc_reg"/>
</dbReference>
<dbReference type="Gene3D" id="1.10.357.10">
    <property type="entry name" value="Tetracycline Repressor, domain 2"/>
    <property type="match status" value="1"/>
</dbReference>
<dbReference type="PRINTS" id="PR00455">
    <property type="entry name" value="HTHTETR"/>
</dbReference>
<dbReference type="RefSeq" id="WP_221186903.1">
    <property type="nucleotide sequence ID" value="NZ_JACHWJ010000003.1"/>
</dbReference>
<evidence type="ECO:0000259" key="3">
    <source>
        <dbReference type="PROSITE" id="PS50977"/>
    </source>
</evidence>
<dbReference type="AlphaFoldDB" id="A0A7W4UPI0"/>
<dbReference type="InterPro" id="IPR009057">
    <property type="entry name" value="Homeodomain-like_sf"/>
</dbReference>
<evidence type="ECO:0000313" key="4">
    <source>
        <dbReference type="EMBL" id="MBB2958252.1"/>
    </source>
</evidence>
<evidence type="ECO:0000313" key="5">
    <source>
        <dbReference type="Proteomes" id="UP000545286"/>
    </source>
</evidence>
<keyword evidence="5" id="KW-1185">Reference proteome</keyword>
<sequence>MLGTSSIRTTSATKLLDAAEELFFSHGIHATPVDAVIERAGVSAATMYRGYASKEALLAATLARRQDEWLETWDAAIARQETREGRILAVFDALDTFRGHRVRAQWCAFLGAAAEYADAPTEVRDAIDTDTESLRGRLTASIAGDATPSPEGGELAEALLLIVSGDLAMRLRDSRHTTASARRIAAALIRDHAKGTKLDR</sequence>
<feature type="domain" description="HTH tetR-type" evidence="3">
    <location>
        <begin position="9"/>
        <end position="69"/>
    </location>
</feature>
<dbReference type="Proteomes" id="UP000545286">
    <property type="component" value="Unassembled WGS sequence"/>
</dbReference>
<dbReference type="SUPFAM" id="SSF48498">
    <property type="entry name" value="Tetracyclin repressor-like, C-terminal domain"/>
    <property type="match status" value="1"/>
</dbReference>
<dbReference type="EMBL" id="JACHWJ010000003">
    <property type="protein sequence ID" value="MBB2958252.1"/>
    <property type="molecule type" value="Genomic_DNA"/>
</dbReference>
<dbReference type="PANTHER" id="PTHR30055">
    <property type="entry name" value="HTH-TYPE TRANSCRIPTIONAL REGULATOR RUTR"/>
    <property type="match status" value="1"/>
</dbReference>
<organism evidence="4 5">
    <name type="scientific">Pseudoclavibacter helvolus</name>
    <dbReference type="NCBI Taxonomy" id="255205"/>
    <lineage>
        <taxon>Bacteria</taxon>
        <taxon>Bacillati</taxon>
        <taxon>Actinomycetota</taxon>
        <taxon>Actinomycetes</taxon>
        <taxon>Micrococcales</taxon>
        <taxon>Microbacteriaceae</taxon>
        <taxon>Pseudoclavibacter</taxon>
    </lineage>
</organism>
<reference evidence="4 5" key="1">
    <citation type="submission" date="2020-08" db="EMBL/GenBank/DDBJ databases">
        <title>Sequencing the genomes of 1000 actinobacteria strains.</title>
        <authorList>
            <person name="Klenk H.-P."/>
        </authorList>
    </citation>
    <scope>NUCLEOTIDE SEQUENCE [LARGE SCALE GENOMIC DNA]</scope>
    <source>
        <strain evidence="4 5">DSM 20419</strain>
    </source>
</reference>
<protein>
    <submittedName>
        <fullName evidence="4">AcrR family transcriptional regulator</fullName>
    </submittedName>
</protein>
<dbReference type="PROSITE" id="PS50977">
    <property type="entry name" value="HTH_TETR_2"/>
    <property type="match status" value="1"/>
</dbReference>
<dbReference type="InterPro" id="IPR001647">
    <property type="entry name" value="HTH_TetR"/>
</dbReference>
<keyword evidence="1 2" id="KW-0238">DNA-binding</keyword>
<dbReference type="InterPro" id="IPR036271">
    <property type="entry name" value="Tet_transcr_reg_TetR-rel_C_sf"/>
</dbReference>
<dbReference type="Pfam" id="PF00440">
    <property type="entry name" value="TetR_N"/>
    <property type="match status" value="1"/>
</dbReference>
<comment type="caution">
    <text evidence="4">The sequence shown here is derived from an EMBL/GenBank/DDBJ whole genome shotgun (WGS) entry which is preliminary data.</text>
</comment>
<evidence type="ECO:0000256" key="2">
    <source>
        <dbReference type="PROSITE-ProRule" id="PRU00335"/>
    </source>
</evidence>
<feature type="DNA-binding region" description="H-T-H motif" evidence="2">
    <location>
        <begin position="32"/>
        <end position="51"/>
    </location>
</feature>